<gene>
    <name evidence="1" type="ORF">AJ80_01137</name>
</gene>
<dbReference type="OrthoDB" id="4192220at2759"/>
<name>A0A2B7Z197_POLH7</name>
<dbReference type="AlphaFoldDB" id="A0A2B7Z197"/>
<reference evidence="1 2" key="1">
    <citation type="submission" date="2017-10" db="EMBL/GenBank/DDBJ databases">
        <title>Comparative genomics in systemic dimorphic fungi from Ajellomycetaceae.</title>
        <authorList>
            <person name="Munoz J.F."/>
            <person name="Mcewen J.G."/>
            <person name="Clay O.K."/>
            <person name="Cuomo C.A."/>
        </authorList>
    </citation>
    <scope>NUCLEOTIDE SEQUENCE [LARGE SCALE GENOMIC DNA]</scope>
    <source>
        <strain evidence="1 2">UAMH7299</strain>
    </source>
</reference>
<dbReference type="Proteomes" id="UP000224634">
    <property type="component" value="Unassembled WGS sequence"/>
</dbReference>
<sequence length="384" mass="44644">MPETHEPFQDMGFTFDELADVVHYQMPMLQVFSLHVSDAPIGEDDEGRIPGFTGSGLISLLDALPGYCTSLEVDTAGFDAYEEDQHLCEQLARMIPRLRHLRLRIGQMCPQMFAFPRDWTSSASGGEICGEELNPVAPHLRSLVINMELSRVLDEVERPCFCPSKTHTLDSEHIEEADRLYDEISWYLDLEVNEYSSFPASEIVVLLGHLHDPRFARFSILRRSDFINYKKYLHAFITIPYYCEYTGWTYKLWRCFANGDSRRPGSHLIAPWTHTREIIEGDVWRYTDKNERVPWDLSSLLVFEGLLELRLLFKKPDILSRYRSIPRYVKFVRTLYRRVRASRTCRPFLPGFDAADILDYLDRIDASAVFTLRYELDDEGVELS</sequence>
<evidence type="ECO:0008006" key="3">
    <source>
        <dbReference type="Google" id="ProtNLM"/>
    </source>
</evidence>
<proteinExistence type="predicted"/>
<evidence type="ECO:0000313" key="2">
    <source>
        <dbReference type="Proteomes" id="UP000224634"/>
    </source>
</evidence>
<dbReference type="EMBL" id="PDNA01000009">
    <property type="protein sequence ID" value="PGH27180.1"/>
    <property type="molecule type" value="Genomic_DNA"/>
</dbReference>
<dbReference type="STRING" id="1447883.A0A2B7Z197"/>
<evidence type="ECO:0000313" key="1">
    <source>
        <dbReference type="EMBL" id="PGH27180.1"/>
    </source>
</evidence>
<accession>A0A2B7Z197</accession>
<protein>
    <recommendedName>
        <fullName evidence="3">F-box domain-containing protein</fullName>
    </recommendedName>
</protein>
<comment type="caution">
    <text evidence="1">The sequence shown here is derived from an EMBL/GenBank/DDBJ whole genome shotgun (WGS) entry which is preliminary data.</text>
</comment>
<keyword evidence="2" id="KW-1185">Reference proteome</keyword>
<organism evidence="1 2">
    <name type="scientific">Polytolypa hystricis (strain UAMH7299)</name>
    <dbReference type="NCBI Taxonomy" id="1447883"/>
    <lineage>
        <taxon>Eukaryota</taxon>
        <taxon>Fungi</taxon>
        <taxon>Dikarya</taxon>
        <taxon>Ascomycota</taxon>
        <taxon>Pezizomycotina</taxon>
        <taxon>Eurotiomycetes</taxon>
        <taxon>Eurotiomycetidae</taxon>
        <taxon>Onygenales</taxon>
        <taxon>Onygenales incertae sedis</taxon>
        <taxon>Polytolypa</taxon>
    </lineage>
</organism>